<reference evidence="1" key="1">
    <citation type="journal article" date="2019" name="Sci. Rep.">
        <title>Draft genome of Tanacetum cinerariifolium, the natural source of mosquito coil.</title>
        <authorList>
            <person name="Yamashiro T."/>
            <person name="Shiraishi A."/>
            <person name="Satake H."/>
            <person name="Nakayama K."/>
        </authorList>
    </citation>
    <scope>NUCLEOTIDE SEQUENCE</scope>
</reference>
<comment type="caution">
    <text evidence="1">The sequence shown here is derived from an EMBL/GenBank/DDBJ whole genome shotgun (WGS) entry which is preliminary data.</text>
</comment>
<proteinExistence type="predicted"/>
<sequence>MLLNNHKSFYLYGNSLSLLEKERIQKLIELQAEFDKEHRLASEKAQKEEEANIALIEMCYDIQAKTKLVVESLKEAEAEVAEAELKQLVKFIPDEEGVAIDVIPLAVKPPSIVDWKIHKDGKKTYYQIIRVDENSKMYLVFSHMLEDFDREDVETLWKLVKANHGSTRPEEGYERVLWGNNV</sequence>
<evidence type="ECO:0000313" key="1">
    <source>
        <dbReference type="EMBL" id="GEU31119.1"/>
    </source>
</evidence>
<protein>
    <submittedName>
        <fullName evidence="1">Uncharacterized protein</fullName>
    </submittedName>
</protein>
<accession>A0A6L2J272</accession>
<gene>
    <name evidence="1" type="ORF">Tci_003097</name>
</gene>
<organism evidence="1">
    <name type="scientific">Tanacetum cinerariifolium</name>
    <name type="common">Dalmatian daisy</name>
    <name type="synonym">Chrysanthemum cinerariifolium</name>
    <dbReference type="NCBI Taxonomy" id="118510"/>
    <lineage>
        <taxon>Eukaryota</taxon>
        <taxon>Viridiplantae</taxon>
        <taxon>Streptophyta</taxon>
        <taxon>Embryophyta</taxon>
        <taxon>Tracheophyta</taxon>
        <taxon>Spermatophyta</taxon>
        <taxon>Magnoliopsida</taxon>
        <taxon>eudicotyledons</taxon>
        <taxon>Gunneridae</taxon>
        <taxon>Pentapetalae</taxon>
        <taxon>asterids</taxon>
        <taxon>campanulids</taxon>
        <taxon>Asterales</taxon>
        <taxon>Asteraceae</taxon>
        <taxon>Asteroideae</taxon>
        <taxon>Anthemideae</taxon>
        <taxon>Anthemidinae</taxon>
        <taxon>Tanacetum</taxon>
    </lineage>
</organism>
<dbReference type="AlphaFoldDB" id="A0A6L2J272"/>
<dbReference type="EMBL" id="BKCJ010000220">
    <property type="protein sequence ID" value="GEU31119.1"/>
    <property type="molecule type" value="Genomic_DNA"/>
</dbReference>
<name>A0A6L2J272_TANCI</name>